<gene>
    <name evidence="1" type="ORF">AWH48_02740</name>
</gene>
<evidence type="ECO:0000313" key="2">
    <source>
        <dbReference type="Proteomes" id="UP000077271"/>
    </source>
</evidence>
<dbReference type="PROSITE" id="PS51257">
    <property type="entry name" value="PROKAR_LIPOPROTEIN"/>
    <property type="match status" value="1"/>
</dbReference>
<name>A0A177KZH8_9BACI</name>
<organism evidence="1 2">
    <name type="scientific">Domibacillus aminovorans</name>
    <dbReference type="NCBI Taxonomy" id="29332"/>
    <lineage>
        <taxon>Bacteria</taxon>
        <taxon>Bacillati</taxon>
        <taxon>Bacillota</taxon>
        <taxon>Bacilli</taxon>
        <taxon>Bacillales</taxon>
        <taxon>Bacillaceae</taxon>
        <taxon>Domibacillus</taxon>
    </lineage>
</organism>
<evidence type="ECO:0000313" key="1">
    <source>
        <dbReference type="EMBL" id="OAH57941.1"/>
    </source>
</evidence>
<protein>
    <submittedName>
        <fullName evidence="1">Uncharacterized protein</fullName>
    </submittedName>
</protein>
<dbReference type="AlphaFoldDB" id="A0A177KZH8"/>
<dbReference type="Proteomes" id="UP000077271">
    <property type="component" value="Unassembled WGS sequence"/>
</dbReference>
<dbReference type="RefSeq" id="WP_018392752.1">
    <property type="nucleotide sequence ID" value="NZ_LQWZ01000012.1"/>
</dbReference>
<dbReference type="OrthoDB" id="2974126at2"/>
<dbReference type="EMBL" id="LQWZ01000012">
    <property type="protein sequence ID" value="OAH57941.1"/>
    <property type="molecule type" value="Genomic_DNA"/>
</dbReference>
<proteinExistence type="predicted"/>
<accession>A0A177KZH8</accession>
<comment type="caution">
    <text evidence="1">The sequence shown here is derived from an EMBL/GenBank/DDBJ whole genome shotgun (WGS) entry which is preliminary data.</text>
</comment>
<sequence length="138" mass="15106">MKRWFLVIVVGMLSACSSDEERFVQEVFPEEVSAIIEEPSEEELTELMREEAEPAVFTALNIDKPPVDKKVTATGKVTRVTEPGMMGTFSLSTDDGTYTIMNLTKTEVEEGSKVTIYGVVAVEKAADGTPTINAVIIE</sequence>
<reference evidence="1 2" key="1">
    <citation type="submission" date="2016-01" db="EMBL/GenBank/DDBJ databases">
        <title>Investigation of taxonomic status of Bacillus aminovorans.</title>
        <authorList>
            <person name="Verma A."/>
            <person name="Pal Y."/>
            <person name="Krishnamurthi S."/>
        </authorList>
    </citation>
    <scope>NUCLEOTIDE SEQUENCE [LARGE SCALE GENOMIC DNA]</scope>
    <source>
        <strain evidence="1 2">DSM 4337</strain>
    </source>
</reference>